<dbReference type="GO" id="GO:0003735">
    <property type="term" value="F:structural constituent of ribosome"/>
    <property type="evidence" value="ECO:0007669"/>
    <property type="project" value="TreeGrafter"/>
</dbReference>
<dbReference type="Pfam" id="PF00575">
    <property type="entry name" value="S1"/>
    <property type="match status" value="2"/>
</dbReference>
<dbReference type="GO" id="GO:0006412">
    <property type="term" value="P:translation"/>
    <property type="evidence" value="ECO:0007669"/>
    <property type="project" value="TreeGrafter"/>
</dbReference>
<dbReference type="SUPFAM" id="SSF50249">
    <property type="entry name" value="Nucleic acid-binding proteins"/>
    <property type="match status" value="2"/>
</dbReference>
<dbReference type="GO" id="GO:0003729">
    <property type="term" value="F:mRNA binding"/>
    <property type="evidence" value="ECO:0007669"/>
    <property type="project" value="TreeGrafter"/>
</dbReference>
<name>A0A124HQZ7_9ACTN</name>
<dbReference type="Gene3D" id="2.40.50.140">
    <property type="entry name" value="Nucleic acid-binding proteins"/>
    <property type="match status" value="2"/>
</dbReference>
<organism evidence="5 6">
    <name type="scientific">Streptomyces longwoodensis</name>
    <dbReference type="NCBI Taxonomy" id="68231"/>
    <lineage>
        <taxon>Bacteria</taxon>
        <taxon>Bacillati</taxon>
        <taxon>Actinomycetota</taxon>
        <taxon>Actinomycetes</taxon>
        <taxon>Kitasatosporales</taxon>
        <taxon>Streptomycetaceae</taxon>
        <taxon>Streptomyces</taxon>
    </lineage>
</organism>
<gene>
    <name evidence="5" type="ORF">AQJ30_18975</name>
</gene>
<dbReference type="GO" id="GO:0022627">
    <property type="term" value="C:cytosolic small ribosomal subunit"/>
    <property type="evidence" value="ECO:0007669"/>
    <property type="project" value="TreeGrafter"/>
</dbReference>
<keyword evidence="2" id="KW-0689">Ribosomal protein</keyword>
<dbReference type="RefSeq" id="WP_067235317.1">
    <property type="nucleotide sequence ID" value="NZ_KQ948554.1"/>
</dbReference>
<evidence type="ECO:0000313" key="6">
    <source>
        <dbReference type="Proteomes" id="UP000053271"/>
    </source>
</evidence>
<keyword evidence="3" id="KW-0687">Ribonucleoprotein</keyword>
<evidence type="ECO:0000256" key="3">
    <source>
        <dbReference type="ARBA" id="ARBA00023274"/>
    </source>
</evidence>
<protein>
    <submittedName>
        <fullName evidence="5">RNA-binding protein</fullName>
    </submittedName>
</protein>
<comment type="similarity">
    <text evidence="1">Belongs to the bacterial ribosomal protein bS1 family.</text>
</comment>
<dbReference type="PANTHER" id="PTHR10724">
    <property type="entry name" value="30S RIBOSOMAL PROTEIN S1"/>
    <property type="match status" value="1"/>
</dbReference>
<dbReference type="InterPro" id="IPR050437">
    <property type="entry name" value="Ribos_protein_bS1-like"/>
</dbReference>
<evidence type="ECO:0000256" key="2">
    <source>
        <dbReference type="ARBA" id="ARBA00022980"/>
    </source>
</evidence>
<comment type="caution">
    <text evidence="5">The sequence shown here is derived from an EMBL/GenBank/DDBJ whole genome shotgun (WGS) entry which is preliminary data.</text>
</comment>
<dbReference type="SMART" id="SM00316">
    <property type="entry name" value="S1"/>
    <property type="match status" value="2"/>
</dbReference>
<evidence type="ECO:0000256" key="1">
    <source>
        <dbReference type="ARBA" id="ARBA00006767"/>
    </source>
</evidence>
<dbReference type="GeneID" id="91426686"/>
<dbReference type="PROSITE" id="PS50126">
    <property type="entry name" value="S1"/>
    <property type="match status" value="2"/>
</dbReference>
<accession>A0A124HQZ7</accession>
<sequence length="512" mass="56503">MPPPFVYRISHYDPADRNEHGHYTGTRDTVSDRGPVEAAYLVAISAFAEASDVDRLEIREPAVTGFVHFGAAPAVAAHGLGELFPSDLTGYHDGAEVSLPVALELVRTMLRDQGAWCRLEVGDVFTLHVGWDQYIYIGSNQSCGTALARTRALGLFPERLDASPYDFVPEDPAYVQRPADADFWARLHWTVSAHHAVFLEEVFAVNASRWPRLTRHNIETVRSRLAPRAQLAIWPDLLTDIDTAVAALPDEGLLKIVREDENGQITSMVVDETQFEAVTSRLATARAAGVVSLYAGEDLPLFTAVLPDSDGVLRARWQTEPTPSDRDWAILKTLRRGQVVTGTVTTIAGFGVTFVDIGGFTAMINIPELSWRPFDHPSDVVSVGQEITAEILDVDMISERVPLSLRAVQEDPWPQVAQRIGEVAIGPVTKIVPFGVFVRIEDREDGFQGLVHTSELDESLRDVVAVGDTLSVKIVDVDLRRRRIALSHAQARTSHTWVGRVTDNEKNPVQDE</sequence>
<dbReference type="Proteomes" id="UP000053271">
    <property type="component" value="Unassembled WGS sequence"/>
</dbReference>
<dbReference type="InterPro" id="IPR003029">
    <property type="entry name" value="S1_domain"/>
</dbReference>
<proteinExistence type="inferred from homology"/>
<dbReference type="InterPro" id="IPR012340">
    <property type="entry name" value="NA-bd_OB-fold"/>
</dbReference>
<evidence type="ECO:0000313" key="5">
    <source>
        <dbReference type="EMBL" id="KUN36958.1"/>
    </source>
</evidence>
<evidence type="ECO:0000259" key="4">
    <source>
        <dbReference type="PROSITE" id="PS50126"/>
    </source>
</evidence>
<reference evidence="5 6" key="1">
    <citation type="submission" date="2015-10" db="EMBL/GenBank/DDBJ databases">
        <title>Draft genome sequence of Streptomyces longwoodensis DSM 41677, type strain for the species Streptomyces longwoodensis.</title>
        <authorList>
            <person name="Ruckert C."/>
            <person name="Winkler A."/>
            <person name="Kalinowski J."/>
            <person name="Kampfer P."/>
            <person name="Glaeser S."/>
        </authorList>
    </citation>
    <scope>NUCLEOTIDE SEQUENCE [LARGE SCALE GENOMIC DNA]</scope>
    <source>
        <strain evidence="5 6">DSM 41677</strain>
    </source>
</reference>
<dbReference type="EMBL" id="LMWS01000021">
    <property type="protein sequence ID" value="KUN36958.1"/>
    <property type="molecule type" value="Genomic_DNA"/>
</dbReference>
<dbReference type="AlphaFoldDB" id="A0A124HQZ7"/>
<feature type="domain" description="S1 motif" evidence="4">
    <location>
        <begin position="337"/>
        <end position="406"/>
    </location>
</feature>
<keyword evidence="6" id="KW-1185">Reference proteome</keyword>
<dbReference type="STRING" id="68231.AQJ30_18975"/>
<dbReference type="PANTHER" id="PTHR10724:SF7">
    <property type="entry name" value="SMALL RIBOSOMAL SUBUNIT PROTEIN BS1C"/>
    <property type="match status" value="1"/>
</dbReference>
<feature type="domain" description="S1 motif" evidence="4">
    <location>
        <begin position="421"/>
        <end position="489"/>
    </location>
</feature>